<dbReference type="STRING" id="497965.Cyan7822_3437"/>
<name>E0UEE0_GLOV7</name>
<evidence type="ECO:0000256" key="6">
    <source>
        <dbReference type="ARBA" id="ARBA00023136"/>
    </source>
</evidence>
<evidence type="ECO:0000256" key="2">
    <source>
        <dbReference type="ARBA" id="ARBA00008017"/>
    </source>
</evidence>
<keyword evidence="4 7" id="KW-0812">Transmembrane</keyword>
<dbReference type="Pfam" id="PF21088">
    <property type="entry name" value="MS_channel_1st"/>
    <property type="match status" value="1"/>
</dbReference>
<dbReference type="PANTHER" id="PTHR30347">
    <property type="entry name" value="POTASSIUM CHANNEL RELATED"/>
    <property type="match status" value="1"/>
</dbReference>
<dbReference type="Proteomes" id="UP000008206">
    <property type="component" value="Chromosome"/>
</dbReference>
<feature type="domain" description="Mechanosensitive ion channel MscS" evidence="8">
    <location>
        <begin position="269"/>
        <end position="332"/>
    </location>
</feature>
<dbReference type="GO" id="GO:0055085">
    <property type="term" value="P:transmembrane transport"/>
    <property type="evidence" value="ECO:0007669"/>
    <property type="project" value="InterPro"/>
</dbReference>
<feature type="transmembrane region" description="Helical" evidence="7">
    <location>
        <begin position="173"/>
        <end position="196"/>
    </location>
</feature>
<gene>
    <name evidence="11" type="ordered locus">Cyan7822_3437</name>
</gene>
<dbReference type="InterPro" id="IPR011066">
    <property type="entry name" value="MscS_channel_C_sf"/>
</dbReference>
<evidence type="ECO:0000259" key="9">
    <source>
        <dbReference type="Pfam" id="PF21082"/>
    </source>
</evidence>
<dbReference type="eggNOG" id="COG3264">
    <property type="taxonomic scope" value="Bacteria"/>
</dbReference>
<dbReference type="InterPro" id="IPR011014">
    <property type="entry name" value="MscS_channel_TM-2"/>
</dbReference>
<dbReference type="Pfam" id="PF00924">
    <property type="entry name" value="MS_channel_2nd"/>
    <property type="match status" value="1"/>
</dbReference>
<dbReference type="InterPro" id="IPR023408">
    <property type="entry name" value="MscS_beta-dom_sf"/>
</dbReference>
<dbReference type="InterPro" id="IPR049278">
    <property type="entry name" value="MS_channel_C"/>
</dbReference>
<keyword evidence="12" id="KW-1185">Reference proteome</keyword>
<comment type="subcellular location">
    <subcellularLocation>
        <location evidence="1">Cell membrane</location>
        <topology evidence="1">Multi-pass membrane protein</topology>
    </subcellularLocation>
</comment>
<dbReference type="AlphaFoldDB" id="E0UEE0"/>
<dbReference type="SUPFAM" id="SSF50182">
    <property type="entry name" value="Sm-like ribonucleoproteins"/>
    <property type="match status" value="1"/>
</dbReference>
<evidence type="ECO:0000256" key="3">
    <source>
        <dbReference type="ARBA" id="ARBA00022475"/>
    </source>
</evidence>
<dbReference type="InterPro" id="IPR010920">
    <property type="entry name" value="LSM_dom_sf"/>
</dbReference>
<dbReference type="OrthoDB" id="9809206at2"/>
<evidence type="ECO:0000256" key="5">
    <source>
        <dbReference type="ARBA" id="ARBA00022989"/>
    </source>
</evidence>
<dbReference type="GO" id="GO:0005886">
    <property type="term" value="C:plasma membrane"/>
    <property type="evidence" value="ECO:0007669"/>
    <property type="project" value="UniProtKB-SubCell"/>
</dbReference>
<feature type="transmembrane region" description="Helical" evidence="7">
    <location>
        <begin position="30"/>
        <end position="51"/>
    </location>
</feature>
<keyword evidence="6 7" id="KW-0472">Membrane</keyword>
<accession>E0UEE0</accession>
<feature type="domain" description="Mechanosensitive ion channel MscS C-terminal" evidence="9">
    <location>
        <begin position="346"/>
        <end position="426"/>
    </location>
</feature>
<dbReference type="InterPro" id="IPR006685">
    <property type="entry name" value="MscS_channel_2nd"/>
</dbReference>
<feature type="transmembrane region" description="Helical" evidence="7">
    <location>
        <begin position="144"/>
        <end position="161"/>
    </location>
</feature>
<comment type="similarity">
    <text evidence="2">Belongs to the MscS (TC 1.A.23) family.</text>
</comment>
<dbReference type="Gene3D" id="2.30.30.60">
    <property type="match status" value="1"/>
</dbReference>
<organism evidence="11 12">
    <name type="scientific">Gloeothece verrucosa (strain PCC 7822)</name>
    <name type="common">Cyanothece sp. (strain PCC 7822)</name>
    <dbReference type="NCBI Taxonomy" id="497965"/>
    <lineage>
        <taxon>Bacteria</taxon>
        <taxon>Bacillati</taxon>
        <taxon>Cyanobacteriota</taxon>
        <taxon>Cyanophyceae</taxon>
        <taxon>Oscillatoriophycideae</taxon>
        <taxon>Chroococcales</taxon>
        <taxon>Aphanothecaceae</taxon>
        <taxon>Gloeothece</taxon>
        <taxon>Gloeothece verrucosa</taxon>
    </lineage>
</organism>
<dbReference type="PANTHER" id="PTHR30347:SF1">
    <property type="entry name" value="MECHANOSENSITIVE CHANNEL MSCK"/>
    <property type="match status" value="1"/>
</dbReference>
<dbReference type="SUPFAM" id="SSF82861">
    <property type="entry name" value="Mechanosensitive channel protein MscS (YggB), transmembrane region"/>
    <property type="match status" value="1"/>
</dbReference>
<evidence type="ECO:0000256" key="7">
    <source>
        <dbReference type="SAM" id="Phobius"/>
    </source>
</evidence>
<reference evidence="12" key="1">
    <citation type="journal article" date="2011" name="MBio">
        <title>Novel metabolic attributes of the genus Cyanothece, comprising a group of unicellular nitrogen-fixing Cyanobacteria.</title>
        <authorList>
            <person name="Bandyopadhyay A."/>
            <person name="Elvitigala T."/>
            <person name="Welsh E."/>
            <person name="Stockel J."/>
            <person name="Liberton M."/>
            <person name="Min H."/>
            <person name="Sherman L.A."/>
            <person name="Pakrasi H.B."/>
        </authorList>
    </citation>
    <scope>NUCLEOTIDE SEQUENCE [LARGE SCALE GENOMIC DNA]</scope>
    <source>
        <strain evidence="12">PCC 7822</strain>
    </source>
</reference>
<evidence type="ECO:0000313" key="12">
    <source>
        <dbReference type="Proteomes" id="UP000008206"/>
    </source>
</evidence>
<dbReference type="SUPFAM" id="SSF82689">
    <property type="entry name" value="Mechanosensitive channel protein MscS (YggB), C-terminal domain"/>
    <property type="match status" value="1"/>
</dbReference>
<protein>
    <submittedName>
        <fullName evidence="11">MscS Mechanosensitive ion channel</fullName>
    </submittedName>
</protein>
<proteinExistence type="inferred from homology"/>
<dbReference type="Gene3D" id="3.30.70.100">
    <property type="match status" value="1"/>
</dbReference>
<dbReference type="InterPro" id="IPR052702">
    <property type="entry name" value="MscS-like_channel"/>
</dbReference>
<evidence type="ECO:0000259" key="10">
    <source>
        <dbReference type="Pfam" id="PF21088"/>
    </source>
</evidence>
<dbReference type="EMBL" id="CP002198">
    <property type="protein sequence ID" value="ADN15386.1"/>
    <property type="molecule type" value="Genomic_DNA"/>
</dbReference>
<sequence>MSNEVDLSFLINQIDKLIIFLERPPVQIQLLMIAISIFGSKLFSQWVLLRIKKKFPHLNRLTWRKAKRYPRVLGLILIRYLLTSVFCLIFLKLFQYLFFEQNWTAGIFKTALEILWVYFFYRVFLMVLYNIFWIPRINQYRAQFFAPLFFLFVGKKIIALISDTQPLSQVVIVKLFGSPITIGAIFISTVGLYLWIKTVDILQHFLLKCLSAGSDMEPGAVQASLILLRYFLMALGIVFIFGYVGFNPTAFAAITGGLSVGIGFGLKEVFSNFISGIVLLFEGTLKPGDIIEIGGESSEVKKLSFRSTTVRVFKDNSEKIIPNQNFFTQDFTTFTGSNRLVRRSLKVSTSYDCDPQKVINLLLQIAAQHPRILQEPPPLAFFVNFGDSSLNFEISFWLDDPLIGKTVASEIGCKIWKTFAESKIEIPYPQRDLHIRSWDDSLNFLPQNSKSSTP</sequence>
<evidence type="ECO:0000259" key="8">
    <source>
        <dbReference type="Pfam" id="PF00924"/>
    </source>
</evidence>
<evidence type="ECO:0000313" key="11">
    <source>
        <dbReference type="EMBL" id="ADN15386.1"/>
    </source>
</evidence>
<dbReference type="InterPro" id="IPR049142">
    <property type="entry name" value="MS_channel_1st"/>
</dbReference>
<dbReference type="HOGENOM" id="CLU_037945_9_3_3"/>
<dbReference type="KEGG" id="cyj:Cyan7822_3437"/>
<evidence type="ECO:0000256" key="1">
    <source>
        <dbReference type="ARBA" id="ARBA00004651"/>
    </source>
</evidence>
<keyword evidence="5 7" id="KW-1133">Transmembrane helix</keyword>
<feature type="transmembrane region" description="Helical" evidence="7">
    <location>
        <begin position="114"/>
        <end position="132"/>
    </location>
</feature>
<feature type="transmembrane region" description="Helical" evidence="7">
    <location>
        <begin position="226"/>
        <end position="244"/>
    </location>
</feature>
<evidence type="ECO:0000256" key="4">
    <source>
        <dbReference type="ARBA" id="ARBA00022692"/>
    </source>
</evidence>
<feature type="transmembrane region" description="Helical" evidence="7">
    <location>
        <begin position="72"/>
        <end position="94"/>
    </location>
</feature>
<keyword evidence="3" id="KW-1003">Cell membrane</keyword>
<dbReference type="RefSeq" id="WP_013323455.1">
    <property type="nucleotide sequence ID" value="NC_014501.1"/>
</dbReference>
<dbReference type="Pfam" id="PF21082">
    <property type="entry name" value="MS_channel_3rd"/>
    <property type="match status" value="1"/>
</dbReference>
<dbReference type="Gene3D" id="1.10.287.1260">
    <property type="match status" value="1"/>
</dbReference>
<feature type="domain" description="Mechanosensitive ion channel transmembrane helices 2/3" evidence="10">
    <location>
        <begin position="227"/>
        <end position="267"/>
    </location>
</feature>